<dbReference type="GO" id="GO:0046872">
    <property type="term" value="F:metal ion binding"/>
    <property type="evidence" value="ECO:0007669"/>
    <property type="project" value="UniProtKB-KW"/>
</dbReference>
<keyword evidence="1" id="KW-0479">Metal-binding</keyword>
<protein>
    <submittedName>
        <fullName evidence="3">Cupin domain-containing protein</fullName>
    </submittedName>
</protein>
<comment type="caution">
    <text evidence="3">The sequence shown here is derived from an EMBL/GenBank/DDBJ whole genome shotgun (WGS) entry which is preliminary data.</text>
</comment>
<dbReference type="InterPro" id="IPR051610">
    <property type="entry name" value="GPI/OXD"/>
</dbReference>
<accession>A0A6N7Q1I1</accession>
<keyword evidence="4" id="KW-1185">Reference proteome</keyword>
<dbReference type="PANTHER" id="PTHR35848">
    <property type="entry name" value="OXALATE-BINDING PROTEIN"/>
    <property type="match status" value="1"/>
</dbReference>
<dbReference type="InterPro" id="IPR011051">
    <property type="entry name" value="RmlC_Cupin_sf"/>
</dbReference>
<dbReference type="AlphaFoldDB" id="A0A6N7Q1I1"/>
<dbReference type="Pfam" id="PF07883">
    <property type="entry name" value="Cupin_2"/>
    <property type="match status" value="1"/>
</dbReference>
<gene>
    <name evidence="3" type="ORF">GF068_40470</name>
</gene>
<reference evidence="3 4" key="1">
    <citation type="submission" date="2019-10" db="EMBL/GenBank/DDBJ databases">
        <title>A soil myxobacterium in the family Polyangiaceae.</title>
        <authorList>
            <person name="Li Y."/>
            <person name="Wang J."/>
        </authorList>
    </citation>
    <scope>NUCLEOTIDE SEQUENCE [LARGE SCALE GENOMIC DNA]</scope>
    <source>
        <strain evidence="3 4">DSM 14734</strain>
    </source>
</reference>
<dbReference type="InterPro" id="IPR014710">
    <property type="entry name" value="RmlC-like_jellyroll"/>
</dbReference>
<evidence type="ECO:0000256" key="1">
    <source>
        <dbReference type="ARBA" id="ARBA00022723"/>
    </source>
</evidence>
<name>A0A6N7Q1I1_9BACT</name>
<dbReference type="RefSeq" id="WP_153824912.1">
    <property type="nucleotide sequence ID" value="NZ_WJIE01000025.1"/>
</dbReference>
<evidence type="ECO:0000313" key="4">
    <source>
        <dbReference type="Proteomes" id="UP000440224"/>
    </source>
</evidence>
<sequence>MLAGIVPMKRPSYIVNQSESPRRTAKIISTGEPLAAVADLSGPAGLCQLRIQHEILPPGHRSSSPHAHTHREEFVYVLEGEPDAWIDGELYPLRRGDTIALCAGTGIAHSIINNSKREVHILAIASSPEQDGCYFPLSGIRDNVPDEIAIAWAGRLRGAHDGRARAVDPAEADVDSSPIEHE</sequence>
<organism evidence="3 4">
    <name type="scientific">Polyangium spumosum</name>
    <dbReference type="NCBI Taxonomy" id="889282"/>
    <lineage>
        <taxon>Bacteria</taxon>
        <taxon>Pseudomonadati</taxon>
        <taxon>Myxococcota</taxon>
        <taxon>Polyangia</taxon>
        <taxon>Polyangiales</taxon>
        <taxon>Polyangiaceae</taxon>
        <taxon>Polyangium</taxon>
    </lineage>
</organism>
<dbReference type="Gene3D" id="2.60.120.10">
    <property type="entry name" value="Jelly Rolls"/>
    <property type="match status" value="1"/>
</dbReference>
<dbReference type="EMBL" id="WJIE01000025">
    <property type="protein sequence ID" value="MRG98143.1"/>
    <property type="molecule type" value="Genomic_DNA"/>
</dbReference>
<dbReference type="OrthoDB" id="5290459at2"/>
<feature type="domain" description="Cupin type-2" evidence="2">
    <location>
        <begin position="53"/>
        <end position="124"/>
    </location>
</feature>
<dbReference type="CDD" id="cd02224">
    <property type="entry name" value="cupin_SPO2919-like"/>
    <property type="match status" value="1"/>
</dbReference>
<proteinExistence type="predicted"/>
<evidence type="ECO:0000259" key="2">
    <source>
        <dbReference type="Pfam" id="PF07883"/>
    </source>
</evidence>
<dbReference type="SUPFAM" id="SSF51182">
    <property type="entry name" value="RmlC-like cupins"/>
    <property type="match status" value="1"/>
</dbReference>
<dbReference type="InterPro" id="IPR013096">
    <property type="entry name" value="Cupin_2"/>
</dbReference>
<dbReference type="Proteomes" id="UP000440224">
    <property type="component" value="Unassembled WGS sequence"/>
</dbReference>
<evidence type="ECO:0000313" key="3">
    <source>
        <dbReference type="EMBL" id="MRG98143.1"/>
    </source>
</evidence>